<dbReference type="InterPro" id="IPR050375">
    <property type="entry name" value="MFS_TsgA-like"/>
</dbReference>
<dbReference type="InterPro" id="IPR036259">
    <property type="entry name" value="MFS_trans_sf"/>
</dbReference>
<dbReference type="GO" id="GO:0022857">
    <property type="term" value="F:transmembrane transporter activity"/>
    <property type="evidence" value="ECO:0007669"/>
    <property type="project" value="InterPro"/>
</dbReference>
<dbReference type="OrthoDB" id="546893at2759"/>
<dbReference type="RefSeq" id="XP_028478451.1">
    <property type="nucleotide sequence ID" value="XM_028621999.1"/>
</dbReference>
<feature type="transmembrane region" description="Helical" evidence="4">
    <location>
        <begin position="244"/>
        <end position="266"/>
    </location>
</feature>
<feature type="transmembrane region" description="Helical" evidence="4">
    <location>
        <begin position="67"/>
        <end position="87"/>
    </location>
</feature>
<feature type="transmembrane region" description="Helical" evidence="4">
    <location>
        <begin position="312"/>
        <end position="329"/>
    </location>
</feature>
<dbReference type="SUPFAM" id="SSF103473">
    <property type="entry name" value="MFS general substrate transporter"/>
    <property type="match status" value="1"/>
</dbReference>
<dbReference type="GeneID" id="39591124"/>
<feature type="transmembrane region" description="Helical" evidence="4">
    <location>
        <begin position="335"/>
        <end position="358"/>
    </location>
</feature>
<dbReference type="AlphaFoldDB" id="A0A427Y1V5"/>
<feature type="transmembrane region" description="Helical" evidence="4">
    <location>
        <begin position="26"/>
        <end position="47"/>
    </location>
</feature>
<protein>
    <recommendedName>
        <fullName evidence="7">Major facilitator superfamily (MFS) profile domain-containing protein</fullName>
    </recommendedName>
</protein>
<evidence type="ECO:0000256" key="1">
    <source>
        <dbReference type="ARBA" id="ARBA00004429"/>
    </source>
</evidence>
<evidence type="ECO:0000256" key="4">
    <source>
        <dbReference type="SAM" id="Phobius"/>
    </source>
</evidence>
<sequence length="487" mass="53160">MDRKTSEAPRVVAAAKDYTALTKSELIISFSLVTSLFFLWGLSYGLLDVLNQHFLSIFHLNKVQTTLLQFAYFVSYLVVAPPMGILMRKVGYKVGIHIGLGLFSTGAVLFWPSAVYAKYGMFVAFTFVAASGLATLEVAANTYIVVLGPPKHAAYRLTFAQSFNGIATVIGPIIAAHTFFNGANATKLDTVQYVYLSLAVFALLLNIGLYFCKLPEVAQGVTDEQEEQMRKEGLKGFLKHYHTIFGFVAEFFYVGAQVAVASFAVFYLTEQPGIEPPYSTAMASNLFSACQAVFTIGRFIGVGYLRFIDPAFALFVHGVGLMIFCILTATIDGRGGIACLFMVFLFESVCYPVIFSIATSNLGSYAKFGGGLIAMGVSGGAWYPSAQGAVADAKGTQISYMIPFTGFVPLMLYGLVMWAIKCRRHNKWSVMVRDLDGSDQAIIEEDLRKHSQAAGELGPGPNRETEEEKADEEFVDLQYASPIRSSS</sequence>
<dbReference type="InterPro" id="IPR011701">
    <property type="entry name" value="MFS"/>
</dbReference>
<keyword evidence="4" id="KW-1133">Transmembrane helix</keyword>
<dbReference type="PANTHER" id="PTHR43702">
    <property type="entry name" value="L-FUCOSE-PROTON SYMPORTER"/>
    <property type="match status" value="1"/>
</dbReference>
<feature type="compositionally biased region" description="Acidic residues" evidence="3">
    <location>
        <begin position="465"/>
        <end position="475"/>
    </location>
</feature>
<dbReference type="STRING" id="105984.A0A427Y1V5"/>
<dbReference type="PANTHER" id="PTHR43702:SF3">
    <property type="entry name" value="PROTEIN TSGA"/>
    <property type="match status" value="1"/>
</dbReference>
<feature type="region of interest" description="Disordered" evidence="3">
    <location>
        <begin position="451"/>
        <end position="487"/>
    </location>
</feature>
<feature type="transmembrane region" description="Helical" evidence="4">
    <location>
        <begin position="94"/>
        <end position="113"/>
    </location>
</feature>
<evidence type="ECO:0000313" key="6">
    <source>
        <dbReference type="Proteomes" id="UP000279236"/>
    </source>
</evidence>
<dbReference type="EMBL" id="RSCE01000003">
    <property type="protein sequence ID" value="RSH85003.1"/>
    <property type="molecule type" value="Genomic_DNA"/>
</dbReference>
<keyword evidence="2" id="KW-1003">Cell membrane</keyword>
<feature type="transmembrane region" description="Helical" evidence="4">
    <location>
        <begin position="286"/>
        <end position="305"/>
    </location>
</feature>
<evidence type="ECO:0000256" key="3">
    <source>
        <dbReference type="SAM" id="MobiDB-lite"/>
    </source>
</evidence>
<dbReference type="Gene3D" id="1.20.1250.20">
    <property type="entry name" value="MFS general substrate transporter like domains"/>
    <property type="match status" value="2"/>
</dbReference>
<feature type="transmembrane region" description="Helical" evidence="4">
    <location>
        <begin position="158"/>
        <end position="180"/>
    </location>
</feature>
<keyword evidence="6" id="KW-1185">Reference proteome</keyword>
<evidence type="ECO:0000256" key="2">
    <source>
        <dbReference type="ARBA" id="ARBA00022475"/>
    </source>
</evidence>
<dbReference type="Pfam" id="PF07690">
    <property type="entry name" value="MFS_1"/>
    <property type="match status" value="1"/>
</dbReference>
<name>A0A427Y1V5_9TREE</name>
<evidence type="ECO:0000313" key="5">
    <source>
        <dbReference type="EMBL" id="RSH85003.1"/>
    </source>
</evidence>
<comment type="caution">
    <text evidence="5">The sequence shown here is derived from an EMBL/GenBank/DDBJ whole genome shotgun (WGS) entry which is preliminary data.</text>
</comment>
<keyword evidence="4" id="KW-0472">Membrane</keyword>
<proteinExistence type="predicted"/>
<feature type="transmembrane region" description="Helical" evidence="4">
    <location>
        <begin position="365"/>
        <end position="383"/>
    </location>
</feature>
<accession>A0A427Y1V5</accession>
<feature type="transmembrane region" description="Helical" evidence="4">
    <location>
        <begin position="192"/>
        <end position="212"/>
    </location>
</feature>
<feature type="transmembrane region" description="Helical" evidence="4">
    <location>
        <begin position="398"/>
        <end position="420"/>
    </location>
</feature>
<reference evidence="5 6" key="1">
    <citation type="submission" date="2018-11" db="EMBL/GenBank/DDBJ databases">
        <title>Genome sequence of Apiotrichum porosum DSM 27194.</title>
        <authorList>
            <person name="Aliyu H."/>
            <person name="Gorte O."/>
            <person name="Ochsenreither K."/>
        </authorList>
    </citation>
    <scope>NUCLEOTIDE SEQUENCE [LARGE SCALE GENOMIC DNA]</scope>
    <source>
        <strain evidence="5 6">DSM 27194</strain>
    </source>
</reference>
<comment type="subcellular location">
    <subcellularLocation>
        <location evidence="1">Cell inner membrane</location>
        <topology evidence="1">Multi-pass membrane protein</topology>
    </subcellularLocation>
</comment>
<organism evidence="5 6">
    <name type="scientific">Apiotrichum porosum</name>
    <dbReference type="NCBI Taxonomy" id="105984"/>
    <lineage>
        <taxon>Eukaryota</taxon>
        <taxon>Fungi</taxon>
        <taxon>Dikarya</taxon>
        <taxon>Basidiomycota</taxon>
        <taxon>Agaricomycotina</taxon>
        <taxon>Tremellomycetes</taxon>
        <taxon>Trichosporonales</taxon>
        <taxon>Trichosporonaceae</taxon>
        <taxon>Apiotrichum</taxon>
    </lineage>
</organism>
<evidence type="ECO:0008006" key="7">
    <source>
        <dbReference type="Google" id="ProtNLM"/>
    </source>
</evidence>
<feature type="transmembrane region" description="Helical" evidence="4">
    <location>
        <begin position="119"/>
        <end position="146"/>
    </location>
</feature>
<dbReference type="GO" id="GO:0005886">
    <property type="term" value="C:plasma membrane"/>
    <property type="evidence" value="ECO:0007669"/>
    <property type="project" value="UniProtKB-SubCell"/>
</dbReference>
<keyword evidence="4" id="KW-0812">Transmembrane</keyword>
<dbReference type="Proteomes" id="UP000279236">
    <property type="component" value="Unassembled WGS sequence"/>
</dbReference>
<gene>
    <name evidence="5" type="ORF">EHS24_006581</name>
</gene>